<reference evidence="1 2" key="1">
    <citation type="submission" date="2018-03" db="EMBL/GenBank/DDBJ databases">
        <title>Genomic Encyclopedia of Archaeal and Bacterial Type Strains, Phase II (KMG-II): from individual species to whole genera.</title>
        <authorList>
            <person name="Goeker M."/>
        </authorList>
    </citation>
    <scope>NUCLEOTIDE SEQUENCE [LARGE SCALE GENOMIC DNA]</scope>
    <source>
        <strain evidence="1 2">DSM 100673</strain>
    </source>
</reference>
<dbReference type="OrthoDB" id="7644395at2"/>
<accession>A0A2P8FFT6</accession>
<protein>
    <submittedName>
        <fullName evidence="1">Uncharacterized protein DUF3168</fullName>
    </submittedName>
</protein>
<evidence type="ECO:0000313" key="1">
    <source>
        <dbReference type="EMBL" id="PSL20577.1"/>
    </source>
</evidence>
<dbReference type="InterPro" id="IPR053745">
    <property type="entry name" value="Viral_Tail_Comp_sf"/>
</dbReference>
<dbReference type="InterPro" id="IPR021508">
    <property type="entry name" value="Gp17-like"/>
</dbReference>
<dbReference type="Proteomes" id="UP000240418">
    <property type="component" value="Unassembled WGS sequence"/>
</dbReference>
<evidence type="ECO:0000313" key="2">
    <source>
        <dbReference type="Proteomes" id="UP000240418"/>
    </source>
</evidence>
<dbReference type="AlphaFoldDB" id="A0A2P8FFT6"/>
<comment type="caution">
    <text evidence="1">The sequence shown here is derived from an EMBL/GenBank/DDBJ whole genome shotgun (WGS) entry which is preliminary data.</text>
</comment>
<keyword evidence="2" id="KW-1185">Reference proteome</keyword>
<name>A0A2P8FFT6_9RHOB</name>
<dbReference type="Pfam" id="PF11367">
    <property type="entry name" value="Tail_completion_gp17"/>
    <property type="match status" value="1"/>
</dbReference>
<dbReference type="RefSeq" id="WP_106607786.1">
    <property type="nucleotide sequence ID" value="NZ_PYGJ01000003.1"/>
</dbReference>
<organism evidence="1 2">
    <name type="scientific">Shimia abyssi</name>
    <dbReference type="NCBI Taxonomy" id="1662395"/>
    <lineage>
        <taxon>Bacteria</taxon>
        <taxon>Pseudomonadati</taxon>
        <taxon>Pseudomonadota</taxon>
        <taxon>Alphaproteobacteria</taxon>
        <taxon>Rhodobacterales</taxon>
        <taxon>Roseobacteraceae</taxon>
    </lineage>
</organism>
<proteinExistence type="predicted"/>
<gene>
    <name evidence="1" type="ORF">CLV88_103224</name>
</gene>
<dbReference type="Gene3D" id="3.30.2000.30">
    <property type="match status" value="1"/>
</dbReference>
<sequence>MSYGMADVLQAAVYQTLIADLTLDGIVSGAIYDEVPSGTVPTTYVTLGTEMALDRSDATGDGAEHRFTVSVVSGASGFSLAKQAAAAVSDALHRADLSLSRGQLIFLNFDRAKAKRDTANSLRRIDLSFRARVEDDQL</sequence>
<dbReference type="EMBL" id="PYGJ01000003">
    <property type="protein sequence ID" value="PSL20577.1"/>
    <property type="molecule type" value="Genomic_DNA"/>
</dbReference>